<organism evidence="2 3">
    <name type="scientific">Corynebacterium argentoratense DSM 44202</name>
    <dbReference type="NCBI Taxonomy" id="1348662"/>
    <lineage>
        <taxon>Bacteria</taxon>
        <taxon>Bacillati</taxon>
        <taxon>Actinomycetota</taxon>
        <taxon>Actinomycetes</taxon>
        <taxon>Mycobacteriales</taxon>
        <taxon>Corynebacteriaceae</taxon>
        <taxon>Corynebacterium</taxon>
    </lineage>
</organism>
<dbReference type="AlphaFoldDB" id="U3GUE3"/>
<proteinExistence type="predicted"/>
<keyword evidence="1" id="KW-0812">Transmembrane</keyword>
<dbReference type="STRING" id="1348662.CARG_04780"/>
<dbReference type="KEGG" id="caz:CARG_04780"/>
<sequence>MIWAIMAVLSQKPKGFWNMCVLVEPRRSIVSLATLVHLTLWSAAYTIITVLICILAAVVAMKLLGADPSPLIGTPRETITVITQMIGLSVGASWFAAANALSPAPTEGSPQRQPPISVHPLKSVSRVIS</sequence>
<dbReference type="PATRIC" id="fig|1348662.3.peg.939"/>
<dbReference type="HOGENOM" id="CLU_1945111_0_0_11"/>
<protein>
    <submittedName>
        <fullName evidence="2">Uncharacterized protein</fullName>
    </submittedName>
</protein>
<feature type="transmembrane region" description="Helical" evidence="1">
    <location>
        <begin position="81"/>
        <end position="102"/>
    </location>
</feature>
<keyword evidence="1" id="KW-1133">Transmembrane helix</keyword>
<dbReference type="Proteomes" id="UP000016943">
    <property type="component" value="Chromosome"/>
</dbReference>
<accession>U3GUE3</accession>
<evidence type="ECO:0000313" key="3">
    <source>
        <dbReference type="Proteomes" id="UP000016943"/>
    </source>
</evidence>
<reference evidence="2 3" key="1">
    <citation type="journal article" date="2013" name="Genome Announc.">
        <title>Whole-Genome Sequence of the Clinical Strain Corynebacterium argentoratense DSM 44202, Isolated from a Human Throat Specimen.</title>
        <authorList>
            <person name="Bomholt C."/>
            <person name="Glaub A."/>
            <person name="Gravermann K."/>
            <person name="Albersmeier A."/>
            <person name="Brinkrolf K."/>
            <person name="Ruckert C."/>
            <person name="Tauch A."/>
        </authorList>
    </citation>
    <scope>NUCLEOTIDE SEQUENCE [LARGE SCALE GENOMIC DNA]</scope>
    <source>
        <strain evidence="2">DSM 44202</strain>
    </source>
</reference>
<gene>
    <name evidence="2" type="ORF">CARG_04780</name>
</gene>
<keyword evidence="1" id="KW-0472">Membrane</keyword>
<name>U3GUE3_9CORY</name>
<evidence type="ECO:0000313" key="2">
    <source>
        <dbReference type="EMBL" id="AGU15095.1"/>
    </source>
</evidence>
<keyword evidence="3" id="KW-1185">Reference proteome</keyword>
<feature type="transmembrane region" description="Helical" evidence="1">
    <location>
        <begin position="35"/>
        <end position="61"/>
    </location>
</feature>
<evidence type="ECO:0000256" key="1">
    <source>
        <dbReference type="SAM" id="Phobius"/>
    </source>
</evidence>
<dbReference type="EMBL" id="CP006365">
    <property type="protein sequence ID" value="AGU15095.1"/>
    <property type="molecule type" value="Genomic_DNA"/>
</dbReference>